<name>A0A6G8FKA2_9MICO</name>
<evidence type="ECO:0000256" key="4">
    <source>
        <dbReference type="ARBA" id="ARBA00022679"/>
    </source>
</evidence>
<keyword evidence="9" id="KW-0472">Membrane</keyword>
<evidence type="ECO:0000256" key="3">
    <source>
        <dbReference type="ARBA" id="ARBA00022553"/>
    </source>
</evidence>
<dbReference type="Gene3D" id="1.20.5.1930">
    <property type="match status" value="1"/>
</dbReference>
<evidence type="ECO:0000313" key="11">
    <source>
        <dbReference type="EMBL" id="QIM16709.1"/>
    </source>
</evidence>
<protein>
    <recommendedName>
        <fullName evidence="2">histidine kinase</fullName>
        <ecNumber evidence="2">2.7.13.3</ecNumber>
    </recommendedName>
</protein>
<dbReference type="PANTHER" id="PTHR24421">
    <property type="entry name" value="NITRATE/NITRITE SENSOR PROTEIN NARX-RELATED"/>
    <property type="match status" value="1"/>
</dbReference>
<keyword evidence="5" id="KW-0547">Nucleotide-binding</keyword>
<dbReference type="Proteomes" id="UP000501387">
    <property type="component" value="Chromosome"/>
</dbReference>
<dbReference type="KEGG" id="lins:G7067_10330"/>
<dbReference type="InterPro" id="IPR011712">
    <property type="entry name" value="Sig_transdc_His_kin_sub3_dim/P"/>
</dbReference>
<feature type="transmembrane region" description="Helical" evidence="9">
    <location>
        <begin position="114"/>
        <end position="140"/>
    </location>
</feature>
<dbReference type="SUPFAM" id="SSF55874">
    <property type="entry name" value="ATPase domain of HSP90 chaperone/DNA topoisomerase II/histidine kinase"/>
    <property type="match status" value="1"/>
</dbReference>
<feature type="domain" description="Histidine kinase/HSP90-like ATPase" evidence="10">
    <location>
        <begin position="298"/>
        <end position="400"/>
    </location>
</feature>
<dbReference type="GO" id="GO:0016020">
    <property type="term" value="C:membrane"/>
    <property type="evidence" value="ECO:0007669"/>
    <property type="project" value="InterPro"/>
</dbReference>
<proteinExistence type="predicted"/>
<feature type="transmembrane region" description="Helical" evidence="9">
    <location>
        <begin position="27"/>
        <end position="45"/>
    </location>
</feature>
<evidence type="ECO:0000256" key="9">
    <source>
        <dbReference type="SAM" id="Phobius"/>
    </source>
</evidence>
<feature type="transmembrane region" description="Helical" evidence="9">
    <location>
        <begin position="51"/>
        <end position="67"/>
    </location>
</feature>
<accession>A0A6G8FKA2</accession>
<keyword evidence="3" id="KW-0597">Phosphoprotein</keyword>
<sequence>MSAPAVFEEPALRRPRIVRWFAERPRIADVLVILACAAPASAVLLLEPPTHAWLGWLCVGATALALWRRRQYPLVVLLVVMAFAALNPISAQTMSPGQLETFFTVYTLAAQRRMRTAILGALAGAVVVLAFSGLAVLFGIRDGFPASLLNFTAVIAIALGVAVRASRARREAITTMIEMREERARSAERTRIAAEMHDVVAHSITVMVALAGGAEAGWQKHPERARRALEQLGDVGARALEEMQRTLQVLHEGDEKLTEDLAHSGHNVPELAELVAEFREAGLPVTLAEDPELPSDPALRTTIYRVVRESLTNTLRHATGTSFVEVKVVRDADDVVATVTDNGRQDPARETAGSRLGLQAMRERAAAFGGTLEAGPLLATPASPGGGWRVCARLKVKEGP</sequence>
<dbReference type="GO" id="GO:0000155">
    <property type="term" value="F:phosphorelay sensor kinase activity"/>
    <property type="evidence" value="ECO:0007669"/>
    <property type="project" value="InterPro"/>
</dbReference>
<organism evidence="11 12">
    <name type="scientific">Leucobacter insecticola</name>
    <dbReference type="NCBI Taxonomy" id="2714934"/>
    <lineage>
        <taxon>Bacteria</taxon>
        <taxon>Bacillati</taxon>
        <taxon>Actinomycetota</taxon>
        <taxon>Actinomycetes</taxon>
        <taxon>Micrococcales</taxon>
        <taxon>Microbacteriaceae</taxon>
        <taxon>Leucobacter</taxon>
    </lineage>
</organism>
<feature type="transmembrane region" description="Helical" evidence="9">
    <location>
        <begin position="147"/>
        <end position="166"/>
    </location>
</feature>
<dbReference type="AlphaFoldDB" id="A0A6G8FKA2"/>
<evidence type="ECO:0000256" key="7">
    <source>
        <dbReference type="ARBA" id="ARBA00022840"/>
    </source>
</evidence>
<evidence type="ECO:0000256" key="5">
    <source>
        <dbReference type="ARBA" id="ARBA00022741"/>
    </source>
</evidence>
<dbReference type="RefSeq" id="WP_166324009.1">
    <property type="nucleotide sequence ID" value="NZ_CP049934.1"/>
</dbReference>
<gene>
    <name evidence="11" type="ORF">G7067_10330</name>
</gene>
<evidence type="ECO:0000259" key="10">
    <source>
        <dbReference type="SMART" id="SM00387"/>
    </source>
</evidence>
<keyword evidence="12" id="KW-1185">Reference proteome</keyword>
<evidence type="ECO:0000256" key="6">
    <source>
        <dbReference type="ARBA" id="ARBA00022777"/>
    </source>
</evidence>
<dbReference type="GO" id="GO:0046983">
    <property type="term" value="F:protein dimerization activity"/>
    <property type="evidence" value="ECO:0007669"/>
    <property type="project" value="InterPro"/>
</dbReference>
<keyword evidence="6" id="KW-0418">Kinase</keyword>
<dbReference type="InterPro" id="IPR050482">
    <property type="entry name" value="Sensor_HK_TwoCompSys"/>
</dbReference>
<feature type="transmembrane region" description="Helical" evidence="9">
    <location>
        <begin position="74"/>
        <end position="94"/>
    </location>
</feature>
<evidence type="ECO:0000256" key="2">
    <source>
        <dbReference type="ARBA" id="ARBA00012438"/>
    </source>
</evidence>
<dbReference type="InterPro" id="IPR036890">
    <property type="entry name" value="HATPase_C_sf"/>
</dbReference>
<keyword evidence="9" id="KW-0812">Transmembrane</keyword>
<dbReference type="EC" id="2.7.13.3" evidence="2"/>
<comment type="catalytic activity">
    <reaction evidence="1">
        <text>ATP + protein L-histidine = ADP + protein N-phospho-L-histidine.</text>
        <dbReference type="EC" id="2.7.13.3"/>
    </reaction>
</comment>
<reference evidence="11 12" key="1">
    <citation type="submission" date="2020-03" db="EMBL/GenBank/DDBJ databases">
        <title>Leucobacter sp. nov., isolated from beetles.</title>
        <authorList>
            <person name="Hyun D.-W."/>
            <person name="Bae J.-W."/>
        </authorList>
    </citation>
    <scope>NUCLEOTIDE SEQUENCE [LARGE SCALE GENOMIC DNA]</scope>
    <source>
        <strain evidence="11 12">HDW9B</strain>
    </source>
</reference>
<keyword evidence="4" id="KW-0808">Transferase</keyword>
<dbReference type="EMBL" id="CP049934">
    <property type="protein sequence ID" value="QIM16709.1"/>
    <property type="molecule type" value="Genomic_DNA"/>
</dbReference>
<dbReference type="Pfam" id="PF02518">
    <property type="entry name" value="HATPase_c"/>
    <property type="match status" value="1"/>
</dbReference>
<dbReference type="CDD" id="cd16917">
    <property type="entry name" value="HATPase_UhpB-NarQ-NarX-like"/>
    <property type="match status" value="1"/>
</dbReference>
<keyword evidence="7" id="KW-0067">ATP-binding</keyword>
<evidence type="ECO:0000256" key="8">
    <source>
        <dbReference type="ARBA" id="ARBA00023012"/>
    </source>
</evidence>
<keyword evidence="8" id="KW-0902">Two-component regulatory system</keyword>
<dbReference type="SMART" id="SM00387">
    <property type="entry name" value="HATPase_c"/>
    <property type="match status" value="1"/>
</dbReference>
<dbReference type="Pfam" id="PF07730">
    <property type="entry name" value="HisKA_3"/>
    <property type="match status" value="1"/>
</dbReference>
<dbReference type="PANTHER" id="PTHR24421:SF10">
    <property type="entry name" value="NITRATE_NITRITE SENSOR PROTEIN NARQ"/>
    <property type="match status" value="1"/>
</dbReference>
<dbReference type="InterPro" id="IPR003594">
    <property type="entry name" value="HATPase_dom"/>
</dbReference>
<dbReference type="Gene3D" id="3.30.565.10">
    <property type="entry name" value="Histidine kinase-like ATPase, C-terminal domain"/>
    <property type="match status" value="1"/>
</dbReference>
<evidence type="ECO:0000313" key="12">
    <source>
        <dbReference type="Proteomes" id="UP000501387"/>
    </source>
</evidence>
<evidence type="ECO:0000256" key="1">
    <source>
        <dbReference type="ARBA" id="ARBA00000085"/>
    </source>
</evidence>
<keyword evidence="9" id="KW-1133">Transmembrane helix</keyword>
<dbReference type="GO" id="GO:0005524">
    <property type="term" value="F:ATP binding"/>
    <property type="evidence" value="ECO:0007669"/>
    <property type="project" value="UniProtKB-KW"/>
</dbReference>